<dbReference type="STRING" id="294746.A5DQ43"/>
<dbReference type="GO" id="GO:0000423">
    <property type="term" value="P:mitophagy"/>
    <property type="evidence" value="ECO:0007669"/>
    <property type="project" value="InterPro"/>
</dbReference>
<sequence>MDYKIPDLRFEETFVASLNAYAHPEQAAAQAKSQTSFYSRQKRRHKHELTDEELDLQPKPLPIPTSVVLYAIIKDQIVSPLLSGFLWTGILMVCGPILWQITNHGQRCGIWLANILHLNGGPPSFLKPKFTTV</sequence>
<dbReference type="OMA" id="QGFLWTG"/>
<evidence type="ECO:0000256" key="1">
    <source>
        <dbReference type="SAM" id="MobiDB-lite"/>
    </source>
</evidence>
<dbReference type="PANTHER" id="PTHR38699:SF1">
    <property type="entry name" value="MITOPHAGY RECEPTOR ATG43"/>
    <property type="match status" value="1"/>
</dbReference>
<dbReference type="eggNOG" id="ENOG502SE22">
    <property type="taxonomic scope" value="Eukaryota"/>
</dbReference>
<evidence type="ECO:0000256" key="2">
    <source>
        <dbReference type="SAM" id="Phobius"/>
    </source>
</evidence>
<dbReference type="AlphaFoldDB" id="A5DQ43"/>
<feature type="region of interest" description="Disordered" evidence="1">
    <location>
        <begin position="31"/>
        <end position="51"/>
    </location>
</feature>
<gene>
    <name evidence="3" type="ORF">PGUG_05394</name>
</gene>
<dbReference type="GO" id="GO:0140580">
    <property type="term" value="F:mitochondrion autophagosome adaptor activity"/>
    <property type="evidence" value="ECO:0007669"/>
    <property type="project" value="InterPro"/>
</dbReference>
<keyword evidence="2" id="KW-0812">Transmembrane</keyword>
<keyword evidence="4" id="KW-1185">Reference proteome</keyword>
<accession>A5DQ43</accession>
<dbReference type="Proteomes" id="UP000001997">
    <property type="component" value="Unassembled WGS sequence"/>
</dbReference>
<dbReference type="PANTHER" id="PTHR38699">
    <property type="entry name" value="CHROMOSOME 1, WHOLE GENOME SHOTGUN SEQUENCE"/>
    <property type="match status" value="1"/>
</dbReference>
<dbReference type="RefSeq" id="XP_001482374.2">
    <property type="nucleotide sequence ID" value="XM_001482324.1"/>
</dbReference>
<dbReference type="KEGG" id="pgu:PGUG_05394"/>
<evidence type="ECO:0000313" key="4">
    <source>
        <dbReference type="Proteomes" id="UP000001997"/>
    </source>
</evidence>
<dbReference type="VEuPathDB" id="FungiDB:PGUG_05394"/>
<feature type="transmembrane region" description="Helical" evidence="2">
    <location>
        <begin position="81"/>
        <end position="99"/>
    </location>
</feature>
<dbReference type="OrthoDB" id="2430343at2759"/>
<protein>
    <submittedName>
        <fullName evidence="3">Uncharacterized protein</fullName>
    </submittedName>
</protein>
<proteinExistence type="predicted"/>
<name>A5DQ43_PICGU</name>
<dbReference type="InParanoid" id="A5DQ43"/>
<evidence type="ECO:0000313" key="3">
    <source>
        <dbReference type="EMBL" id="EDK41296.2"/>
    </source>
</evidence>
<organism evidence="3 4">
    <name type="scientific">Meyerozyma guilliermondii (strain ATCC 6260 / CBS 566 / DSM 6381 / JCM 1539 / NBRC 10279 / NRRL Y-324)</name>
    <name type="common">Yeast</name>
    <name type="synonym">Candida guilliermondii</name>
    <dbReference type="NCBI Taxonomy" id="294746"/>
    <lineage>
        <taxon>Eukaryota</taxon>
        <taxon>Fungi</taxon>
        <taxon>Dikarya</taxon>
        <taxon>Ascomycota</taxon>
        <taxon>Saccharomycotina</taxon>
        <taxon>Pichiomycetes</taxon>
        <taxon>Debaryomycetaceae</taxon>
        <taxon>Meyerozyma</taxon>
    </lineage>
</organism>
<dbReference type="EMBL" id="CH408161">
    <property type="protein sequence ID" value="EDK41296.2"/>
    <property type="molecule type" value="Genomic_DNA"/>
</dbReference>
<keyword evidence="2" id="KW-1133">Transmembrane helix</keyword>
<dbReference type="GeneID" id="5124338"/>
<keyword evidence="2" id="KW-0472">Membrane</keyword>
<dbReference type="HOGENOM" id="CLU_156033_0_0_1"/>
<reference evidence="3 4" key="1">
    <citation type="journal article" date="2009" name="Nature">
        <title>Evolution of pathogenicity and sexual reproduction in eight Candida genomes.</title>
        <authorList>
            <person name="Butler G."/>
            <person name="Rasmussen M.D."/>
            <person name="Lin M.F."/>
            <person name="Santos M.A."/>
            <person name="Sakthikumar S."/>
            <person name="Munro C.A."/>
            <person name="Rheinbay E."/>
            <person name="Grabherr M."/>
            <person name="Forche A."/>
            <person name="Reedy J.L."/>
            <person name="Agrafioti I."/>
            <person name="Arnaud M.B."/>
            <person name="Bates S."/>
            <person name="Brown A.J."/>
            <person name="Brunke S."/>
            <person name="Costanzo M.C."/>
            <person name="Fitzpatrick D.A."/>
            <person name="de Groot P.W."/>
            <person name="Harris D."/>
            <person name="Hoyer L.L."/>
            <person name="Hube B."/>
            <person name="Klis F.M."/>
            <person name="Kodira C."/>
            <person name="Lennard N."/>
            <person name="Logue M.E."/>
            <person name="Martin R."/>
            <person name="Neiman A.M."/>
            <person name="Nikolaou E."/>
            <person name="Quail M.A."/>
            <person name="Quinn J."/>
            <person name="Santos M.C."/>
            <person name="Schmitzberger F.F."/>
            <person name="Sherlock G."/>
            <person name="Shah P."/>
            <person name="Silverstein K.A."/>
            <person name="Skrzypek M.S."/>
            <person name="Soll D."/>
            <person name="Staggs R."/>
            <person name="Stansfield I."/>
            <person name="Stumpf M.P."/>
            <person name="Sudbery P.E."/>
            <person name="Srikantha T."/>
            <person name="Zeng Q."/>
            <person name="Berman J."/>
            <person name="Berriman M."/>
            <person name="Heitman J."/>
            <person name="Gow N.A."/>
            <person name="Lorenz M.C."/>
            <person name="Birren B.W."/>
            <person name="Kellis M."/>
            <person name="Cuomo C.A."/>
        </authorList>
    </citation>
    <scope>NUCLEOTIDE SEQUENCE [LARGE SCALE GENOMIC DNA]</scope>
    <source>
        <strain evidence="4">ATCC 6260 / CBS 566 / DSM 6381 / JCM 1539 / NBRC 10279 / NRRL Y-324</strain>
    </source>
</reference>
<dbReference type="InterPro" id="IPR013898">
    <property type="entry name" value="Atg43"/>
</dbReference>